<dbReference type="AlphaFoldDB" id="A0A2G8SBW5"/>
<dbReference type="Proteomes" id="UP000230002">
    <property type="component" value="Unassembled WGS sequence"/>
</dbReference>
<evidence type="ECO:0000313" key="2">
    <source>
        <dbReference type="EMBL" id="PIL31250.1"/>
    </source>
</evidence>
<proteinExistence type="predicted"/>
<keyword evidence="3" id="KW-1185">Reference proteome</keyword>
<name>A0A2G8SBW5_9APHY</name>
<feature type="region of interest" description="Disordered" evidence="1">
    <location>
        <begin position="1"/>
        <end position="111"/>
    </location>
</feature>
<comment type="caution">
    <text evidence="2">The sequence shown here is derived from an EMBL/GenBank/DDBJ whole genome shotgun (WGS) entry which is preliminary data.</text>
</comment>
<dbReference type="EMBL" id="AYKW01000012">
    <property type="protein sequence ID" value="PIL31250.1"/>
    <property type="molecule type" value="Genomic_DNA"/>
</dbReference>
<accession>A0A2G8SBW5</accession>
<organism evidence="2 3">
    <name type="scientific">Ganoderma sinense ZZ0214-1</name>
    <dbReference type="NCBI Taxonomy" id="1077348"/>
    <lineage>
        <taxon>Eukaryota</taxon>
        <taxon>Fungi</taxon>
        <taxon>Dikarya</taxon>
        <taxon>Basidiomycota</taxon>
        <taxon>Agaricomycotina</taxon>
        <taxon>Agaricomycetes</taxon>
        <taxon>Polyporales</taxon>
        <taxon>Polyporaceae</taxon>
        <taxon>Ganoderma</taxon>
    </lineage>
</organism>
<dbReference type="OrthoDB" id="3245714at2759"/>
<gene>
    <name evidence="2" type="ORF">GSI_05948</name>
</gene>
<evidence type="ECO:0000313" key="3">
    <source>
        <dbReference type="Proteomes" id="UP000230002"/>
    </source>
</evidence>
<reference evidence="2 3" key="1">
    <citation type="journal article" date="2015" name="Sci. Rep.">
        <title>Chromosome-level genome map provides insights into diverse defense mechanisms in the medicinal fungus Ganoderma sinense.</title>
        <authorList>
            <person name="Zhu Y."/>
            <person name="Xu J."/>
            <person name="Sun C."/>
            <person name="Zhou S."/>
            <person name="Xu H."/>
            <person name="Nelson D.R."/>
            <person name="Qian J."/>
            <person name="Song J."/>
            <person name="Luo H."/>
            <person name="Xiang L."/>
            <person name="Li Y."/>
            <person name="Xu Z."/>
            <person name="Ji A."/>
            <person name="Wang L."/>
            <person name="Lu S."/>
            <person name="Hayward A."/>
            <person name="Sun W."/>
            <person name="Li X."/>
            <person name="Schwartz D.C."/>
            <person name="Wang Y."/>
            <person name="Chen S."/>
        </authorList>
    </citation>
    <scope>NUCLEOTIDE SEQUENCE [LARGE SCALE GENOMIC DNA]</scope>
    <source>
        <strain evidence="2 3">ZZ0214-1</strain>
    </source>
</reference>
<feature type="compositionally biased region" description="Polar residues" evidence="1">
    <location>
        <begin position="17"/>
        <end position="47"/>
    </location>
</feature>
<feature type="compositionally biased region" description="Basic and acidic residues" evidence="1">
    <location>
        <begin position="76"/>
        <end position="85"/>
    </location>
</feature>
<protein>
    <submittedName>
        <fullName evidence="2">Uncharacterized protein</fullName>
    </submittedName>
</protein>
<sequence length="258" mass="27949">MPVFTTSSALRARRGSRTPSLPLNVNTAPTQPTSDATPASPNATQPVSPFLESESIVLKAKRAYDRDRQRAKKRKERAERERERTAALAPVPAVHSREGSTKHAGRGNAKPKLVTAEDKDVAVRPLPTSPVEEIIADVVERAMLARGDAAVSVRVVTASKPREVDLEQLMKPAKARKSKGESILVSGLNVKLGRDANASMRPAGDFEVVSDMPVVIALDDQIPDDAELDEPWEHISADELDEKRESPPSYATVLANAI</sequence>
<evidence type="ECO:0000256" key="1">
    <source>
        <dbReference type="SAM" id="MobiDB-lite"/>
    </source>
</evidence>